<dbReference type="PANTHER" id="PTHR37013">
    <property type="entry name" value="INTEGRAL MEMBRANE PROTEIN (AFU_ORTHOLOGUE AFUA_1G05950)-RELATED"/>
    <property type="match status" value="1"/>
</dbReference>
<evidence type="ECO:0000313" key="4">
    <source>
        <dbReference type="EMBL" id="KAJ5100886.1"/>
    </source>
</evidence>
<feature type="region of interest" description="Disordered" evidence="1">
    <location>
        <begin position="260"/>
        <end position="286"/>
    </location>
</feature>
<feature type="transmembrane region" description="Helical" evidence="2">
    <location>
        <begin position="83"/>
        <end position="108"/>
    </location>
</feature>
<feature type="transmembrane region" description="Helical" evidence="2">
    <location>
        <begin position="54"/>
        <end position="77"/>
    </location>
</feature>
<reference evidence="4" key="1">
    <citation type="submission" date="2022-11" db="EMBL/GenBank/DDBJ databases">
        <authorList>
            <person name="Petersen C."/>
        </authorList>
    </citation>
    <scope>NUCLEOTIDE SEQUENCE</scope>
    <source>
        <strain evidence="4">IBT 30069</strain>
    </source>
</reference>
<accession>A0A9W9FIM1</accession>
<evidence type="ECO:0000259" key="3">
    <source>
        <dbReference type="Pfam" id="PF24802"/>
    </source>
</evidence>
<keyword evidence="2" id="KW-0812">Transmembrane</keyword>
<keyword evidence="5" id="KW-1185">Reference proteome</keyword>
<keyword evidence="2" id="KW-0472">Membrane</keyword>
<proteinExistence type="predicted"/>
<dbReference type="Proteomes" id="UP001149165">
    <property type="component" value="Unassembled WGS sequence"/>
</dbReference>
<organism evidence="4 5">
    <name type="scientific">Penicillium angulare</name>
    <dbReference type="NCBI Taxonomy" id="116970"/>
    <lineage>
        <taxon>Eukaryota</taxon>
        <taxon>Fungi</taxon>
        <taxon>Dikarya</taxon>
        <taxon>Ascomycota</taxon>
        <taxon>Pezizomycotina</taxon>
        <taxon>Eurotiomycetes</taxon>
        <taxon>Eurotiomycetidae</taxon>
        <taxon>Eurotiales</taxon>
        <taxon>Aspergillaceae</taxon>
        <taxon>Penicillium</taxon>
    </lineage>
</organism>
<evidence type="ECO:0000313" key="5">
    <source>
        <dbReference type="Proteomes" id="UP001149165"/>
    </source>
</evidence>
<sequence>MDTTLTSLSSEAGAILLANMEIVEVVSMFSIGAYNAFETAIITFNVFERYRGLYFWSMQVASWGIVLHSIAAMVRFVSQASGLAMSIPFLLGWCAMVTGQAVVLYSRLHLVVFDRYKMRWALWMIVINAVILHIPMSILFLGISQGNTHFARAAAIYDRIQLTGFCIQDLVLCGTYIRKAARIMKPIMALRDCAERRIMVHLVMVNTFVLVLNLLLLIAEYKLHFIQISLETVVYSIKLKLEFTVLNRLRSLAKSDLSNRLESPASRNSSRQNYPSGSTSPRAGLSQMGAVSTPVLDVEIPDSLLWLDPSPSSSQELLEASHVFFACKENISVSAGSIGGEGWVRGPTGKFTEDLDDCRNISFVK</sequence>
<feature type="compositionally biased region" description="Polar residues" evidence="1">
    <location>
        <begin position="260"/>
        <end position="281"/>
    </location>
</feature>
<feature type="transmembrane region" description="Helical" evidence="2">
    <location>
        <begin position="198"/>
        <end position="219"/>
    </location>
</feature>
<keyword evidence="2" id="KW-1133">Transmembrane helix</keyword>
<dbReference type="InterPro" id="IPR056120">
    <property type="entry name" value="DUF7703"/>
</dbReference>
<evidence type="ECO:0000256" key="2">
    <source>
        <dbReference type="SAM" id="Phobius"/>
    </source>
</evidence>
<dbReference type="AlphaFoldDB" id="A0A9W9FIM1"/>
<dbReference type="OrthoDB" id="405906at2759"/>
<feature type="transmembrane region" description="Helical" evidence="2">
    <location>
        <begin position="120"/>
        <end position="140"/>
    </location>
</feature>
<gene>
    <name evidence="4" type="ORF">N7456_006938</name>
</gene>
<name>A0A9W9FIM1_9EURO</name>
<dbReference type="EMBL" id="JAPQKH010000004">
    <property type="protein sequence ID" value="KAJ5100886.1"/>
    <property type="molecule type" value="Genomic_DNA"/>
</dbReference>
<evidence type="ECO:0000256" key="1">
    <source>
        <dbReference type="SAM" id="MobiDB-lite"/>
    </source>
</evidence>
<protein>
    <recommendedName>
        <fullName evidence="3">DUF7703 domain-containing protein</fullName>
    </recommendedName>
</protein>
<dbReference type="Pfam" id="PF24802">
    <property type="entry name" value="DUF7703"/>
    <property type="match status" value="1"/>
</dbReference>
<feature type="transmembrane region" description="Helical" evidence="2">
    <location>
        <begin position="25"/>
        <end position="47"/>
    </location>
</feature>
<dbReference type="PANTHER" id="PTHR37013:SF3">
    <property type="entry name" value="INTEGRAL MEMBRANE PROTEIN (AFU_ORTHOLOGUE AFUA_1G05950)"/>
    <property type="match status" value="1"/>
</dbReference>
<reference evidence="4" key="2">
    <citation type="journal article" date="2023" name="IMA Fungus">
        <title>Comparative genomic study of the Penicillium genus elucidates a diverse pangenome and 15 lateral gene transfer events.</title>
        <authorList>
            <person name="Petersen C."/>
            <person name="Sorensen T."/>
            <person name="Nielsen M.R."/>
            <person name="Sondergaard T.E."/>
            <person name="Sorensen J.L."/>
            <person name="Fitzpatrick D.A."/>
            <person name="Frisvad J.C."/>
            <person name="Nielsen K.L."/>
        </authorList>
    </citation>
    <scope>NUCLEOTIDE SEQUENCE</scope>
    <source>
        <strain evidence="4">IBT 30069</strain>
    </source>
</reference>
<comment type="caution">
    <text evidence="4">The sequence shown here is derived from an EMBL/GenBank/DDBJ whole genome shotgun (WGS) entry which is preliminary data.</text>
</comment>
<feature type="transmembrane region" description="Helical" evidence="2">
    <location>
        <begin position="160"/>
        <end position="177"/>
    </location>
</feature>
<feature type="domain" description="DUF7703" evidence="3">
    <location>
        <begin position="13"/>
        <end position="254"/>
    </location>
</feature>